<evidence type="ECO:0000313" key="11">
    <source>
        <dbReference type="Proteomes" id="UP000694549"/>
    </source>
</evidence>
<evidence type="ECO:0000256" key="1">
    <source>
        <dbReference type="ARBA" id="ARBA00022475"/>
    </source>
</evidence>
<evidence type="ECO:0000256" key="8">
    <source>
        <dbReference type="ARBA" id="ARBA00039689"/>
    </source>
</evidence>
<keyword evidence="11" id="KW-1185">Reference proteome</keyword>
<dbReference type="PANTHER" id="PTHR12093:SF11">
    <property type="entry name" value="NCK-ASSOCIATED PROTEIN 1"/>
    <property type="match status" value="1"/>
</dbReference>
<dbReference type="GO" id="GO:0048812">
    <property type="term" value="P:neuron projection morphogenesis"/>
    <property type="evidence" value="ECO:0007669"/>
    <property type="project" value="TreeGrafter"/>
</dbReference>
<dbReference type="PANTHER" id="PTHR12093">
    <property type="entry name" value="NCK-ASSOCIATED PROTEIN 1"/>
    <property type="match status" value="1"/>
</dbReference>
<keyword evidence="2" id="KW-0812">Transmembrane</keyword>
<comment type="similarity">
    <text evidence="7">Belongs to the HEM-1/HEM-2 family.</text>
</comment>
<evidence type="ECO:0000313" key="10">
    <source>
        <dbReference type="Ensembl" id="ENSAZOP00000021374.1"/>
    </source>
</evidence>
<evidence type="ECO:0000256" key="7">
    <source>
        <dbReference type="ARBA" id="ARBA00037947"/>
    </source>
</evidence>
<keyword evidence="3" id="KW-1133">Transmembrane helix</keyword>
<dbReference type="Pfam" id="PF09735">
    <property type="entry name" value="Nckap1"/>
    <property type="match status" value="1"/>
</dbReference>
<dbReference type="GO" id="GO:0031258">
    <property type="term" value="C:lamellipodium membrane"/>
    <property type="evidence" value="ECO:0007669"/>
    <property type="project" value="UniProtKB-SubCell"/>
</dbReference>
<evidence type="ECO:0000256" key="3">
    <source>
        <dbReference type="ARBA" id="ARBA00022989"/>
    </source>
</evidence>
<evidence type="ECO:0000256" key="9">
    <source>
        <dbReference type="SAM" id="MobiDB-lite"/>
    </source>
</evidence>
<keyword evidence="4" id="KW-0472">Membrane</keyword>
<keyword evidence="5" id="KW-0966">Cell projection</keyword>
<accession>A0A8B9VA99</accession>
<dbReference type="GO" id="GO:0016477">
    <property type="term" value="P:cell migration"/>
    <property type="evidence" value="ECO:0007669"/>
    <property type="project" value="TreeGrafter"/>
</dbReference>
<dbReference type="Proteomes" id="UP000694549">
    <property type="component" value="Unplaced"/>
</dbReference>
<protein>
    <recommendedName>
        <fullName evidence="8">Nck-associated protein 1</fullName>
    </recommendedName>
</protein>
<feature type="compositionally biased region" description="Acidic residues" evidence="9">
    <location>
        <begin position="270"/>
        <end position="289"/>
    </location>
</feature>
<evidence type="ECO:0000256" key="2">
    <source>
        <dbReference type="ARBA" id="ARBA00022692"/>
    </source>
</evidence>
<name>A0A8B9VA99_9AVES</name>
<feature type="compositionally biased region" description="Basic and acidic residues" evidence="9">
    <location>
        <begin position="254"/>
        <end position="269"/>
    </location>
</feature>
<evidence type="ECO:0000256" key="4">
    <source>
        <dbReference type="ARBA" id="ARBA00023136"/>
    </source>
</evidence>
<evidence type="ECO:0000256" key="6">
    <source>
        <dbReference type="ARBA" id="ARBA00037839"/>
    </source>
</evidence>
<feature type="region of interest" description="Disordered" evidence="9">
    <location>
        <begin position="967"/>
        <end position="992"/>
    </location>
</feature>
<dbReference type="Ensembl" id="ENSAZOT00000022971.1">
    <property type="protein sequence ID" value="ENSAZOP00000021374.1"/>
    <property type="gene ID" value="ENSAZOG00000013845.1"/>
</dbReference>
<dbReference type="GO" id="GO:0030031">
    <property type="term" value="P:cell projection assembly"/>
    <property type="evidence" value="ECO:0007669"/>
    <property type="project" value="TreeGrafter"/>
</dbReference>
<comment type="subcellular location">
    <subcellularLocation>
        <location evidence="6">Cell projection</location>
        <location evidence="6">Lamellipodium membrane</location>
        <topology evidence="6">Single-pass membrane protein</topology>
        <orientation evidence="6">Cytoplasmic side</orientation>
    </subcellularLocation>
</comment>
<sequence>MQLVQGLEQKSCEERLRELGVFGMEKRRLRGDLTDKLPKARGGELGVSLFSQGTSDRTGGNGLKVLLGRFRLEMRRHFLSERAVRHWDGLPRKVVAAPSLGVFKERLDVALGDMVSWVTLVVGWGLDQMILEVFSSVIRCTLSLPAGASQVHLCGTTQSVGVVTGTAPGTQRPAHNALLRLSAGFRVARGGEAALIRNSAERSALPRGEPWSCNANAASRPCHQTPRQASSGGGQGAPLPGLAAPPPPGRRGRPRAEPRDERGSERGRGEEEEEEEGEEEEEEEEEEEAAAAAAPGRRPRHGGAGSGVGAAGRGRAAAAGPAAAAAAMSRSVLQPSQQKLAEKLTILNDRGVGMLTRLYNIKKACGDPKAKPSYLIDKNLESAVKFIVRKFPAVETRNNNQQLAQLQKEKSEILKNLALYYFTFVDVMEFKDHVCELLNTIDACQVFFDITVNFDLTKNYLDLIITYTTLMILLSRIEERKAIIGLYNYAHEMTHGASDREYPRLGQMIVDYENPLKKMMEEFVPHSKSLSDALISLQMVYPRRNLSADQWRNAQLLSLISAPSTMLNPAQSDTMPCEYLSLDAMEKWIIFGFILCHGVLNSDATALNLWKLALQSSSCLALFRDEVFHIHKAAEDLFVNIRGYNKRINDIRECKEAAVSHAGSMHRERRKFLRSALKELATVLSDQPGLLGPKALFVFMALSFARDEIIWLLRHADNMPKKSADDFIDKHIAELIFYMEELRAHVRKYGPVMQRYYVQYLSGFDAVVLNELVQNLSVCPEDESIIMSSFVNTMTSLSVKQVEDGEVFDFRGMRLDWFRLQAYTSVSKASLSLADHRELGKMMNTIIFHTKMVDSLVEMLVETSDLSIFCFYSRAFEKMFQQCLELPSQSRYSIAFPLLCTHFMSCTHELCPEERHHIGDRSLSLCNMFLDEMAKQARNLITDICTEQCTLSDQLLPKHCAKTISQAVNKKSKKQTGKKGEPEREKPGVESMRKNRLVVTNLDKLHTALSELCFSINYVPNMVVWEHTFTPREYLTSHLEIRFTKSIVGMTMYNQATQEIAKPSELLTSVRAYMTVLQSIENYVQIDITRVFNNVLLQQTQHLDSHGEPTITSLYTNWYLETLLRQVSNGHIAYFPAMKAFVNLPTENELTFNAEEYSDISEMRALSELLGPYGMKFLSESLMWHISSQVAELKKLVVENVEVLTQMRTSFDKPDQMAALFKRLSSVDSVLKRMTIIGVILSFRSLAQEALRDVLSYHIPFLVSSIEDFKDHIPRETDMKVAMNVYELSSAAGLPCEIDPALVVALSSQKSENISPEEEYKIACLLMVFVAVSLPTLASNVMSQYSPAIEGHCNNIHCLAKAINQIAAALFTIHKGSIEDRLKEFLALASSSLLKIGQETDKTTTRNRESVYLLLDMIVQESPFLTMDLLESCFPYVLLRNAYHAVYKQSVTSSA</sequence>
<feature type="region of interest" description="Disordered" evidence="9">
    <location>
        <begin position="200"/>
        <end position="313"/>
    </location>
</feature>
<dbReference type="InterPro" id="IPR019137">
    <property type="entry name" value="Nck-associated_protein-1"/>
</dbReference>
<feature type="compositionally biased region" description="Basic and acidic residues" evidence="9">
    <location>
        <begin position="978"/>
        <end position="992"/>
    </location>
</feature>
<dbReference type="GO" id="GO:0031209">
    <property type="term" value="C:SCAR complex"/>
    <property type="evidence" value="ECO:0007669"/>
    <property type="project" value="TreeGrafter"/>
</dbReference>
<organism evidence="10 11">
    <name type="scientific">Anas zonorhyncha</name>
    <name type="common">Eastern spot-billed duck</name>
    <dbReference type="NCBI Taxonomy" id="75864"/>
    <lineage>
        <taxon>Eukaryota</taxon>
        <taxon>Metazoa</taxon>
        <taxon>Chordata</taxon>
        <taxon>Craniata</taxon>
        <taxon>Vertebrata</taxon>
        <taxon>Euteleostomi</taxon>
        <taxon>Archelosauria</taxon>
        <taxon>Archosauria</taxon>
        <taxon>Dinosauria</taxon>
        <taxon>Saurischia</taxon>
        <taxon>Theropoda</taxon>
        <taxon>Coelurosauria</taxon>
        <taxon>Aves</taxon>
        <taxon>Neognathae</taxon>
        <taxon>Galloanserae</taxon>
        <taxon>Anseriformes</taxon>
        <taxon>Anatidae</taxon>
        <taxon>Anatinae</taxon>
        <taxon>Anas</taxon>
    </lineage>
</organism>
<proteinExistence type="inferred from homology"/>
<evidence type="ECO:0000256" key="5">
    <source>
        <dbReference type="ARBA" id="ARBA00023273"/>
    </source>
</evidence>
<reference evidence="10" key="2">
    <citation type="submission" date="2025-09" db="UniProtKB">
        <authorList>
            <consortium name="Ensembl"/>
        </authorList>
    </citation>
    <scope>IDENTIFICATION</scope>
</reference>
<reference evidence="10" key="1">
    <citation type="submission" date="2025-08" db="UniProtKB">
        <authorList>
            <consortium name="Ensembl"/>
        </authorList>
    </citation>
    <scope>IDENTIFICATION</scope>
</reference>
<keyword evidence="1" id="KW-1003">Cell membrane</keyword>
<feature type="compositionally biased region" description="Gly residues" evidence="9">
    <location>
        <begin position="302"/>
        <end position="312"/>
    </location>
</feature>
<dbReference type="GO" id="GO:0030866">
    <property type="term" value="P:cortical actin cytoskeleton organization"/>
    <property type="evidence" value="ECO:0007669"/>
    <property type="project" value="TreeGrafter"/>
</dbReference>